<evidence type="ECO:0000313" key="3">
    <source>
        <dbReference type="Proteomes" id="UP000177269"/>
    </source>
</evidence>
<sequence length="243" mass="27469">MVSLSIKELRHKLQRTAPEGASETYVGKSVRFFSIYLTKAVSATRATPNQITFLGVLIFLSGVSVFLFRSYALNFLGVALIYVSIIFDAADGEVARLKGNQSGIGGSYVEPLSHDFQYALMFIPLTLSVYISTSEVVIVYVGFAATVFKLLHRFLTIRFEHVFMMKNGTSRDAIGSDEKYISLPHKIYKFFNRNIFSSVGLPIPLLVFVILDRVDLFIWFFAIGFFVIFAANFAYQMKYIIKH</sequence>
<feature type="transmembrane region" description="Helical" evidence="1">
    <location>
        <begin position="51"/>
        <end position="68"/>
    </location>
</feature>
<organism evidence="2 3">
    <name type="scientific">Candidatus Taylorbacteria bacterium RIFCSPLOWO2_12_FULL_43_20</name>
    <dbReference type="NCBI Taxonomy" id="1802332"/>
    <lineage>
        <taxon>Bacteria</taxon>
        <taxon>Candidatus Tayloriibacteriota</taxon>
    </lineage>
</organism>
<evidence type="ECO:0008006" key="4">
    <source>
        <dbReference type="Google" id="ProtNLM"/>
    </source>
</evidence>
<feature type="transmembrane region" description="Helical" evidence="1">
    <location>
        <begin position="217"/>
        <end position="235"/>
    </location>
</feature>
<dbReference type="InterPro" id="IPR043130">
    <property type="entry name" value="CDP-OH_PTrfase_TM_dom"/>
</dbReference>
<dbReference type="GO" id="GO:0016780">
    <property type="term" value="F:phosphotransferase activity, for other substituted phosphate groups"/>
    <property type="evidence" value="ECO:0007669"/>
    <property type="project" value="InterPro"/>
</dbReference>
<evidence type="ECO:0000256" key="1">
    <source>
        <dbReference type="SAM" id="Phobius"/>
    </source>
</evidence>
<feature type="transmembrane region" description="Helical" evidence="1">
    <location>
        <begin position="190"/>
        <end position="211"/>
    </location>
</feature>
<keyword evidence="1" id="KW-0812">Transmembrane</keyword>
<proteinExistence type="predicted"/>
<gene>
    <name evidence="2" type="ORF">A3G52_03495</name>
</gene>
<evidence type="ECO:0000313" key="2">
    <source>
        <dbReference type="EMBL" id="OHA41873.1"/>
    </source>
</evidence>
<comment type="caution">
    <text evidence="2">The sequence shown here is derived from an EMBL/GenBank/DDBJ whole genome shotgun (WGS) entry which is preliminary data.</text>
</comment>
<protein>
    <recommendedName>
        <fullName evidence="4">CDP-alcohol phosphatidyltransferase</fullName>
    </recommendedName>
</protein>
<dbReference type="Pfam" id="PF01066">
    <property type="entry name" value="CDP-OH_P_transf"/>
    <property type="match status" value="1"/>
</dbReference>
<accession>A0A1G2P0S2</accession>
<dbReference type="InterPro" id="IPR000462">
    <property type="entry name" value="CDP-OH_P_trans"/>
</dbReference>
<dbReference type="Proteomes" id="UP000177269">
    <property type="component" value="Unassembled WGS sequence"/>
</dbReference>
<dbReference type="Gene3D" id="1.20.120.1760">
    <property type="match status" value="1"/>
</dbReference>
<dbReference type="AlphaFoldDB" id="A0A1G2P0S2"/>
<dbReference type="EMBL" id="MHSK01000024">
    <property type="protein sequence ID" value="OHA41873.1"/>
    <property type="molecule type" value="Genomic_DNA"/>
</dbReference>
<feature type="transmembrane region" description="Helical" evidence="1">
    <location>
        <begin position="118"/>
        <end position="148"/>
    </location>
</feature>
<keyword evidence="1" id="KW-1133">Transmembrane helix</keyword>
<keyword evidence="1" id="KW-0472">Membrane</keyword>
<dbReference type="GO" id="GO:0016020">
    <property type="term" value="C:membrane"/>
    <property type="evidence" value="ECO:0007669"/>
    <property type="project" value="InterPro"/>
</dbReference>
<dbReference type="GO" id="GO:0008654">
    <property type="term" value="P:phospholipid biosynthetic process"/>
    <property type="evidence" value="ECO:0007669"/>
    <property type="project" value="InterPro"/>
</dbReference>
<reference evidence="2 3" key="1">
    <citation type="journal article" date="2016" name="Nat. Commun.">
        <title>Thousands of microbial genomes shed light on interconnected biogeochemical processes in an aquifer system.</title>
        <authorList>
            <person name="Anantharaman K."/>
            <person name="Brown C.T."/>
            <person name="Hug L.A."/>
            <person name="Sharon I."/>
            <person name="Castelle C.J."/>
            <person name="Probst A.J."/>
            <person name="Thomas B.C."/>
            <person name="Singh A."/>
            <person name="Wilkins M.J."/>
            <person name="Karaoz U."/>
            <person name="Brodie E.L."/>
            <person name="Williams K.H."/>
            <person name="Hubbard S.S."/>
            <person name="Banfield J.F."/>
        </authorList>
    </citation>
    <scope>NUCLEOTIDE SEQUENCE [LARGE SCALE GENOMIC DNA]</scope>
</reference>
<name>A0A1G2P0S2_9BACT</name>